<feature type="transmembrane region" description="Helical" evidence="8">
    <location>
        <begin position="221"/>
        <end position="239"/>
    </location>
</feature>
<feature type="transmembrane region" description="Helical" evidence="8">
    <location>
        <begin position="53"/>
        <end position="72"/>
    </location>
</feature>
<evidence type="ECO:0000256" key="7">
    <source>
        <dbReference type="PIRSR" id="PIRSR600715-1"/>
    </source>
</evidence>
<dbReference type="AlphaFoldDB" id="A0A411Z6X7"/>
<dbReference type="GO" id="GO:0009103">
    <property type="term" value="P:lipopolysaccharide biosynthetic process"/>
    <property type="evidence" value="ECO:0007669"/>
    <property type="project" value="TreeGrafter"/>
</dbReference>
<dbReference type="Pfam" id="PF00953">
    <property type="entry name" value="Glycos_transf_4"/>
    <property type="match status" value="1"/>
</dbReference>
<dbReference type="PANTHER" id="PTHR22926:SF3">
    <property type="entry name" value="UNDECAPRENYL-PHOSPHATE ALPHA-N-ACETYLGLUCOSAMINYL 1-PHOSPHATE TRANSFERASE"/>
    <property type="match status" value="1"/>
</dbReference>
<feature type="binding site" evidence="7">
    <location>
        <position position="220"/>
    </location>
    <ligand>
        <name>Mg(2+)</name>
        <dbReference type="ChEBI" id="CHEBI:18420"/>
    </ligand>
</feature>
<keyword evidence="3" id="KW-0808">Transferase</keyword>
<feature type="binding site" evidence="7">
    <location>
        <position position="160"/>
    </location>
    <ligand>
        <name>Mg(2+)</name>
        <dbReference type="ChEBI" id="CHEBI:18420"/>
    </ligand>
</feature>
<keyword evidence="7" id="KW-0479">Metal-binding</keyword>
<dbReference type="GO" id="GO:0005886">
    <property type="term" value="C:plasma membrane"/>
    <property type="evidence" value="ECO:0007669"/>
    <property type="project" value="UniProtKB-SubCell"/>
</dbReference>
<dbReference type="InterPro" id="IPR000715">
    <property type="entry name" value="Glycosyl_transferase_4"/>
</dbReference>
<dbReference type="GO" id="GO:0071555">
    <property type="term" value="P:cell wall organization"/>
    <property type="evidence" value="ECO:0007669"/>
    <property type="project" value="TreeGrafter"/>
</dbReference>
<dbReference type="GO" id="GO:0044038">
    <property type="term" value="P:cell wall macromolecule biosynthetic process"/>
    <property type="evidence" value="ECO:0007669"/>
    <property type="project" value="TreeGrafter"/>
</dbReference>
<sequence length="377" mass="40235">MLREVFTTEGLAAFGVAALVCGVLIIKTRSALHRLTRHGDLMAVQAAHTTPTPRLGGVAVFGALLVAVALTVPAWDSLWLALMLAVFPLFLSGAIEDLGYPVAPAGRLGAALVSAALAVFLTGTWIEETGLPALDLLLSWAPLAILITVVAASTIAHAFNLIDGLNGLAGFTALLAAAGIGGTAIWVGDTEIAAFALLLGAAVLGFLMFNFPFGRIFFGDAGAYSVGFLLAWLGITLAARNPDVTPLAMMLMLFWPLADLTLAIYRRRRRNLPVSMPDRLHFHQFVMRGLEITVFSRSRRRITNPVATTVMLPFIAAPMVAGVLLHARPLGAALALAFFSALFFVTYGLGMRLVRRRLRMGQRWQGATCAPTPARVH</sequence>
<accession>A0A411Z6X7</accession>
<comment type="cofactor">
    <cofactor evidence="7">
        <name>Mg(2+)</name>
        <dbReference type="ChEBI" id="CHEBI:18420"/>
    </cofactor>
</comment>
<gene>
    <name evidence="9" type="ORF">D1012_01235</name>
</gene>
<feature type="transmembrane region" description="Helical" evidence="8">
    <location>
        <begin position="12"/>
        <end position="32"/>
    </location>
</feature>
<comment type="caution">
    <text evidence="9">The sequence shown here is derived from an EMBL/GenBank/DDBJ whole genome shotgun (WGS) entry which is preliminary data.</text>
</comment>
<feature type="transmembrane region" description="Helical" evidence="8">
    <location>
        <begin position="306"/>
        <end position="327"/>
    </location>
</feature>
<feature type="transmembrane region" description="Helical" evidence="8">
    <location>
        <begin position="333"/>
        <end position="354"/>
    </location>
</feature>
<feature type="transmembrane region" description="Helical" evidence="8">
    <location>
        <begin position="108"/>
        <end position="126"/>
    </location>
</feature>
<evidence type="ECO:0000256" key="8">
    <source>
        <dbReference type="SAM" id="Phobius"/>
    </source>
</evidence>
<evidence type="ECO:0008006" key="11">
    <source>
        <dbReference type="Google" id="ProtNLM"/>
    </source>
</evidence>
<proteinExistence type="predicted"/>
<evidence type="ECO:0000313" key="9">
    <source>
        <dbReference type="EMBL" id="RGP38777.1"/>
    </source>
</evidence>
<evidence type="ECO:0000313" key="10">
    <source>
        <dbReference type="Proteomes" id="UP000284547"/>
    </source>
</evidence>
<dbReference type="EMBL" id="QWEY01000001">
    <property type="protein sequence ID" value="RGP38777.1"/>
    <property type="molecule type" value="Genomic_DNA"/>
</dbReference>
<feature type="transmembrane region" description="Helical" evidence="8">
    <location>
        <begin position="245"/>
        <end position="265"/>
    </location>
</feature>
<protein>
    <recommendedName>
        <fullName evidence="11">UDP-phosphate N-acetylglucosaminyl 1-phosphate transferase</fullName>
    </recommendedName>
</protein>
<keyword evidence="7" id="KW-0460">Magnesium</keyword>
<dbReference type="GO" id="GO:0016780">
    <property type="term" value="F:phosphotransferase activity, for other substituted phosphate groups"/>
    <property type="evidence" value="ECO:0007669"/>
    <property type="project" value="InterPro"/>
</dbReference>
<evidence type="ECO:0000256" key="6">
    <source>
        <dbReference type="ARBA" id="ARBA00023136"/>
    </source>
</evidence>
<feature type="transmembrane region" description="Helical" evidence="8">
    <location>
        <begin position="78"/>
        <end position="96"/>
    </location>
</feature>
<feature type="transmembrane region" description="Helical" evidence="8">
    <location>
        <begin position="138"/>
        <end position="161"/>
    </location>
</feature>
<dbReference type="GO" id="GO:0046872">
    <property type="term" value="F:metal ion binding"/>
    <property type="evidence" value="ECO:0007669"/>
    <property type="project" value="UniProtKB-KW"/>
</dbReference>
<organism evidence="9 10">
    <name type="scientific">Pseudotabrizicola alkalilacus</name>
    <dbReference type="NCBI Taxonomy" id="2305252"/>
    <lineage>
        <taxon>Bacteria</taxon>
        <taxon>Pseudomonadati</taxon>
        <taxon>Pseudomonadota</taxon>
        <taxon>Alphaproteobacteria</taxon>
        <taxon>Rhodobacterales</taxon>
        <taxon>Paracoccaceae</taxon>
        <taxon>Pseudotabrizicola</taxon>
    </lineage>
</organism>
<keyword evidence="4 8" id="KW-0812">Transmembrane</keyword>
<evidence type="ECO:0000256" key="5">
    <source>
        <dbReference type="ARBA" id="ARBA00022989"/>
    </source>
</evidence>
<evidence type="ECO:0000256" key="3">
    <source>
        <dbReference type="ARBA" id="ARBA00022679"/>
    </source>
</evidence>
<keyword evidence="2" id="KW-1003">Cell membrane</keyword>
<keyword evidence="10" id="KW-1185">Reference proteome</keyword>
<keyword evidence="6 8" id="KW-0472">Membrane</keyword>
<dbReference type="CDD" id="cd06912">
    <property type="entry name" value="GT_MraY_like"/>
    <property type="match status" value="1"/>
</dbReference>
<feature type="transmembrane region" description="Helical" evidence="8">
    <location>
        <begin position="192"/>
        <end position="209"/>
    </location>
</feature>
<evidence type="ECO:0000256" key="4">
    <source>
        <dbReference type="ARBA" id="ARBA00022692"/>
    </source>
</evidence>
<comment type="subcellular location">
    <subcellularLocation>
        <location evidence="1">Cell membrane</location>
        <topology evidence="1">Multi-pass membrane protein</topology>
    </subcellularLocation>
</comment>
<keyword evidence="5 8" id="KW-1133">Transmembrane helix</keyword>
<dbReference type="PANTHER" id="PTHR22926">
    <property type="entry name" value="PHOSPHO-N-ACETYLMURAMOYL-PENTAPEPTIDE-TRANSFERASE"/>
    <property type="match status" value="1"/>
</dbReference>
<feature type="transmembrane region" description="Helical" evidence="8">
    <location>
        <begin position="168"/>
        <end position="186"/>
    </location>
</feature>
<name>A0A411Z6X7_9RHOB</name>
<evidence type="ECO:0000256" key="1">
    <source>
        <dbReference type="ARBA" id="ARBA00004651"/>
    </source>
</evidence>
<dbReference type="Proteomes" id="UP000284547">
    <property type="component" value="Unassembled WGS sequence"/>
</dbReference>
<evidence type="ECO:0000256" key="2">
    <source>
        <dbReference type="ARBA" id="ARBA00022475"/>
    </source>
</evidence>
<reference evidence="9 10" key="1">
    <citation type="submission" date="2018-08" db="EMBL/GenBank/DDBJ databases">
        <title>Flavobacterium tibetense sp. nov., isolated from a wetland YonghuCo on Tibetan Plateau.</title>
        <authorList>
            <person name="Phurbu D."/>
            <person name="Lu H."/>
            <person name="Xing P."/>
        </authorList>
    </citation>
    <scope>NUCLEOTIDE SEQUENCE [LARGE SCALE GENOMIC DNA]</scope>
    <source>
        <strain evidence="9 10">DJC</strain>
    </source>
</reference>